<feature type="region of interest" description="Disordered" evidence="1">
    <location>
        <begin position="203"/>
        <end position="231"/>
    </location>
</feature>
<dbReference type="PANTHER" id="PTHR35004">
    <property type="entry name" value="TRANSPOSASE RV3428C-RELATED"/>
    <property type="match status" value="1"/>
</dbReference>
<evidence type="ECO:0000313" key="4">
    <source>
        <dbReference type="Proteomes" id="UP000193900"/>
    </source>
</evidence>
<evidence type="ECO:0000256" key="1">
    <source>
        <dbReference type="SAM" id="MobiDB-lite"/>
    </source>
</evidence>
<dbReference type="InterPro" id="IPR054353">
    <property type="entry name" value="IstA-like_C"/>
</dbReference>
<evidence type="ECO:0000259" key="2">
    <source>
        <dbReference type="Pfam" id="PF22483"/>
    </source>
</evidence>
<dbReference type="PANTHER" id="PTHR35004:SF7">
    <property type="entry name" value="INTEGRASE PROTEIN"/>
    <property type="match status" value="1"/>
</dbReference>
<accession>A0A1Y5U0M5</accession>
<keyword evidence="4" id="KW-1185">Reference proteome</keyword>
<gene>
    <name evidence="3" type="ORF">ROA7023_04693</name>
</gene>
<reference evidence="3 4" key="1">
    <citation type="submission" date="2017-03" db="EMBL/GenBank/DDBJ databases">
        <authorList>
            <person name="Afonso C.L."/>
            <person name="Miller P.J."/>
            <person name="Scott M.A."/>
            <person name="Spackman E."/>
            <person name="Goraichik I."/>
            <person name="Dimitrov K.M."/>
            <person name="Suarez D.L."/>
            <person name="Swayne D.E."/>
        </authorList>
    </citation>
    <scope>NUCLEOTIDE SEQUENCE [LARGE SCALE GENOMIC DNA]</scope>
    <source>
        <strain evidence="3 4">CECT 7023</strain>
    </source>
</reference>
<dbReference type="Proteomes" id="UP000193900">
    <property type="component" value="Unassembled WGS sequence"/>
</dbReference>
<dbReference type="EMBL" id="FWFZ01000097">
    <property type="protein sequence ID" value="SLN78044.1"/>
    <property type="molecule type" value="Genomic_DNA"/>
</dbReference>
<protein>
    <recommendedName>
        <fullName evidence="2">Transposase for insertion sequence element IS21-like C-terminal domain-containing protein</fullName>
    </recommendedName>
</protein>
<feature type="domain" description="Transposase for insertion sequence element IS21-like C-terminal" evidence="2">
    <location>
        <begin position="95"/>
        <end position="167"/>
    </location>
</feature>
<organism evidence="3 4">
    <name type="scientific">Roseisalinus antarcticus</name>
    <dbReference type="NCBI Taxonomy" id="254357"/>
    <lineage>
        <taxon>Bacteria</taxon>
        <taxon>Pseudomonadati</taxon>
        <taxon>Pseudomonadota</taxon>
        <taxon>Alphaproteobacteria</taxon>
        <taxon>Rhodobacterales</taxon>
        <taxon>Roseobacteraceae</taxon>
        <taxon>Roseisalinus</taxon>
    </lineage>
</organism>
<sequence length="231" mass="26397">MGSNQWRLNERPCTPASGWEKGQVENQVGVIRRRFFVPRPKFKSYAELNAWLEDRCVTLEACLRHDAWAKSNPHPELRDRTTWEVFEQERASLVPYVGPFNGFHALPASVSKTCLVRFDKNRYSVDGRAVGRPVEIRAYAERVEFWQDGKIVGQHDRGFGRDKAIYDPLHYIPVLARKPGALRNGAPFKDWELPPAIRRVQRKLGKAPNGDRPPLGTLLRNALPGSGWSRS</sequence>
<evidence type="ECO:0000313" key="3">
    <source>
        <dbReference type="EMBL" id="SLN78044.1"/>
    </source>
</evidence>
<dbReference type="AlphaFoldDB" id="A0A1Y5U0M5"/>
<name>A0A1Y5U0M5_9RHOB</name>
<dbReference type="Pfam" id="PF22483">
    <property type="entry name" value="Mu-transpos_C_2"/>
    <property type="match status" value="1"/>
</dbReference>
<proteinExistence type="predicted"/>